<dbReference type="Gene3D" id="1.10.510.10">
    <property type="entry name" value="Transferase(Phosphotransferase) domain 1"/>
    <property type="match status" value="1"/>
</dbReference>
<dbReference type="EMBL" id="KK104053">
    <property type="protein sequence ID" value="KIY94510.1"/>
    <property type="molecule type" value="Genomic_DNA"/>
</dbReference>
<protein>
    <recommendedName>
        <fullName evidence="4">Mitogen-activated protein kinase</fullName>
    </recommendedName>
</protein>
<organism evidence="2 3">
    <name type="scientific">Monoraphidium neglectum</name>
    <dbReference type="NCBI Taxonomy" id="145388"/>
    <lineage>
        <taxon>Eukaryota</taxon>
        <taxon>Viridiplantae</taxon>
        <taxon>Chlorophyta</taxon>
        <taxon>core chlorophytes</taxon>
        <taxon>Chlorophyceae</taxon>
        <taxon>CS clade</taxon>
        <taxon>Sphaeropleales</taxon>
        <taxon>Selenastraceae</taxon>
        <taxon>Monoraphidium</taxon>
    </lineage>
</organism>
<dbReference type="AlphaFoldDB" id="A0A0D2MHI7"/>
<evidence type="ECO:0000313" key="3">
    <source>
        <dbReference type="Proteomes" id="UP000054498"/>
    </source>
</evidence>
<dbReference type="GeneID" id="25730917"/>
<name>A0A0D2MHI7_9CHLO</name>
<evidence type="ECO:0000313" key="2">
    <source>
        <dbReference type="EMBL" id="KIY94510.1"/>
    </source>
</evidence>
<dbReference type="KEGG" id="mng:MNEG_13453"/>
<dbReference type="OrthoDB" id="2396at2759"/>
<proteinExistence type="predicted"/>
<dbReference type="Proteomes" id="UP000054498">
    <property type="component" value="Unassembled WGS sequence"/>
</dbReference>
<feature type="region of interest" description="Disordered" evidence="1">
    <location>
        <begin position="190"/>
        <end position="212"/>
    </location>
</feature>
<dbReference type="RefSeq" id="XP_013893530.1">
    <property type="nucleotide sequence ID" value="XM_014038076.1"/>
</dbReference>
<dbReference type="Gene3D" id="3.30.200.20">
    <property type="entry name" value="Phosphorylase Kinase, domain 1"/>
    <property type="match status" value="1"/>
</dbReference>
<evidence type="ECO:0008006" key="4">
    <source>
        <dbReference type="Google" id="ProtNLM"/>
    </source>
</evidence>
<accession>A0A0D2MHI7</accession>
<dbReference type="STRING" id="145388.A0A0D2MHI7"/>
<sequence length="337" mass="36757">MRRKPGVNWEAAFPRADVKALALLRRLLAFDPCDRPSAEEALADPYFSNLHSPAREPSAQAISKLAFEFERRKLAIEEVRELIYREILEYHPQVLQDYLSGGRLPTFLYPSAVDNFKRQFMYLEGQQAGREGAGSSKDGAIAGGGASSVGGAAARHGVGANGRPIMAATSLPRERVGEFQNEAAKFSQMVHQQVQQQQQQQQQQQPRDYASAAAAAAEQQRLAAAAAAYATYAAHDAALAGAHGQPQQQQQHYASDMIASYQQHQQQVAAAQAQQLAADPFRLAQQHSVDSLGSCVRSMTVMDHCGQPVQLPYAPAAPLYPANPIMRSSSYQPAMQR</sequence>
<dbReference type="SUPFAM" id="SSF56112">
    <property type="entry name" value="Protein kinase-like (PK-like)"/>
    <property type="match status" value="1"/>
</dbReference>
<reference evidence="2 3" key="1">
    <citation type="journal article" date="2013" name="BMC Genomics">
        <title>Reconstruction of the lipid metabolism for the microalga Monoraphidium neglectum from its genome sequence reveals characteristics suitable for biofuel production.</title>
        <authorList>
            <person name="Bogen C."/>
            <person name="Al-Dilaimi A."/>
            <person name="Albersmeier A."/>
            <person name="Wichmann J."/>
            <person name="Grundmann M."/>
            <person name="Rupp O."/>
            <person name="Lauersen K.J."/>
            <person name="Blifernez-Klassen O."/>
            <person name="Kalinowski J."/>
            <person name="Goesmann A."/>
            <person name="Mussgnug J.H."/>
            <person name="Kruse O."/>
        </authorList>
    </citation>
    <scope>NUCLEOTIDE SEQUENCE [LARGE SCALE GENOMIC DNA]</scope>
    <source>
        <strain evidence="2 3">SAG 48.87</strain>
    </source>
</reference>
<keyword evidence="3" id="KW-1185">Reference proteome</keyword>
<gene>
    <name evidence="2" type="ORF">MNEG_13453</name>
</gene>
<feature type="compositionally biased region" description="Low complexity" evidence="1">
    <location>
        <begin position="192"/>
        <end position="212"/>
    </location>
</feature>
<dbReference type="InterPro" id="IPR011009">
    <property type="entry name" value="Kinase-like_dom_sf"/>
</dbReference>
<evidence type="ECO:0000256" key="1">
    <source>
        <dbReference type="SAM" id="MobiDB-lite"/>
    </source>
</evidence>